<evidence type="ECO:0000313" key="2">
    <source>
        <dbReference type="Proteomes" id="UP000011514"/>
    </source>
</evidence>
<sequence length="110" mass="12371">MTETDPPLDDYFDPLRTDHRTSLRKRMERYREQLEDRGYEVTIAEGTTGLFAGVLVIDEDRGRFGFLEEDGSVSWLDGTGSIGALGSAIAQNHSEAFERQTAEIDDLDVE</sequence>
<proteinExistence type="predicted"/>
<dbReference type="AlphaFoldDB" id="M0E5R5"/>
<dbReference type="EMBL" id="AOJE01000008">
    <property type="protein sequence ID" value="ELZ43111.1"/>
    <property type="molecule type" value="Genomic_DNA"/>
</dbReference>
<gene>
    <name evidence="1" type="ORF">C471_01599</name>
</gene>
<evidence type="ECO:0000313" key="1">
    <source>
        <dbReference type="EMBL" id="ELZ43111.1"/>
    </source>
</evidence>
<organism evidence="1 2">
    <name type="scientific">Halorubrum saccharovorum DSM 1137</name>
    <dbReference type="NCBI Taxonomy" id="1227484"/>
    <lineage>
        <taxon>Archaea</taxon>
        <taxon>Methanobacteriati</taxon>
        <taxon>Methanobacteriota</taxon>
        <taxon>Stenosarchaea group</taxon>
        <taxon>Halobacteria</taxon>
        <taxon>Halobacteriales</taxon>
        <taxon>Haloferacaceae</taxon>
        <taxon>Halorubrum</taxon>
    </lineage>
</organism>
<protein>
    <submittedName>
        <fullName evidence="1">Uncharacterized protein</fullName>
    </submittedName>
</protein>
<comment type="caution">
    <text evidence="1">The sequence shown here is derived from an EMBL/GenBank/DDBJ whole genome shotgun (WGS) entry which is preliminary data.</text>
</comment>
<keyword evidence="2" id="KW-1185">Reference proteome</keyword>
<dbReference type="eggNOG" id="ENOG502N5H9">
    <property type="taxonomic scope" value="Archaea"/>
</dbReference>
<accession>M0E5R5</accession>
<dbReference type="Proteomes" id="UP000011514">
    <property type="component" value="Unassembled WGS sequence"/>
</dbReference>
<dbReference type="OrthoDB" id="316887at2157"/>
<reference evidence="1 2" key="1">
    <citation type="journal article" date="2014" name="PLoS Genet.">
        <title>Phylogenetically driven sequencing of extremely halophilic archaea reveals strategies for static and dynamic osmo-response.</title>
        <authorList>
            <person name="Becker E.A."/>
            <person name="Seitzer P.M."/>
            <person name="Tritt A."/>
            <person name="Larsen D."/>
            <person name="Krusor M."/>
            <person name="Yao A.I."/>
            <person name="Wu D."/>
            <person name="Madern D."/>
            <person name="Eisen J.A."/>
            <person name="Darling A.E."/>
            <person name="Facciotti M.T."/>
        </authorList>
    </citation>
    <scope>NUCLEOTIDE SEQUENCE [LARGE SCALE GENOMIC DNA]</scope>
    <source>
        <strain evidence="1 2">DSM 1137</strain>
    </source>
</reference>
<dbReference type="RefSeq" id="WP_004046085.1">
    <property type="nucleotide sequence ID" value="NZ_AOJE01000008.1"/>
</dbReference>
<name>M0E5R5_9EURY</name>
<dbReference type="PATRIC" id="fig|1227484.4.peg.326"/>